<evidence type="ECO:0000256" key="3">
    <source>
        <dbReference type="ARBA" id="ARBA00018296"/>
    </source>
</evidence>
<feature type="coiled-coil region" evidence="9">
    <location>
        <begin position="712"/>
        <end position="741"/>
    </location>
</feature>
<feature type="repeat" description="MVP" evidence="8">
    <location>
        <begin position="244"/>
        <end position="298"/>
    </location>
</feature>
<name>A0A8S2N3M6_9BILA</name>
<dbReference type="InterPro" id="IPR002499">
    <property type="entry name" value="Vault_N"/>
</dbReference>
<evidence type="ECO:0000256" key="10">
    <source>
        <dbReference type="SAM" id="MobiDB-lite"/>
    </source>
</evidence>
<dbReference type="PANTHER" id="PTHR14165:SF3">
    <property type="entry name" value="MAJOR VAULT PROTEIN"/>
    <property type="match status" value="1"/>
</dbReference>
<dbReference type="FunFam" id="2.30.30.560:FF:000002">
    <property type="entry name" value="Major vault protein-alpha"/>
    <property type="match status" value="1"/>
</dbReference>
<dbReference type="Pfam" id="PF01505">
    <property type="entry name" value="Vault"/>
    <property type="match status" value="4"/>
</dbReference>
<feature type="domain" description="Major vault protein repeat" evidence="15">
    <location>
        <begin position="397"/>
        <end position="454"/>
    </location>
</feature>
<feature type="compositionally biased region" description="Low complexity" evidence="10">
    <location>
        <begin position="1"/>
        <end position="16"/>
    </location>
</feature>
<proteinExistence type="predicted"/>
<evidence type="ECO:0000256" key="8">
    <source>
        <dbReference type="PROSITE-ProRule" id="PRU00571"/>
    </source>
</evidence>
<feature type="repeat" description="MVP" evidence="8">
    <location>
        <begin position="300"/>
        <end position="347"/>
    </location>
</feature>
<dbReference type="Pfam" id="PF11978">
    <property type="entry name" value="MVP_shoulder"/>
    <property type="match status" value="1"/>
</dbReference>
<evidence type="ECO:0000259" key="14">
    <source>
        <dbReference type="Pfam" id="PF17795"/>
    </source>
</evidence>
<feature type="domain" description="Major vault protein repeat" evidence="11">
    <location>
        <begin position="344"/>
        <end position="386"/>
    </location>
</feature>
<evidence type="ECO:0000313" key="17">
    <source>
        <dbReference type="Proteomes" id="UP000681967"/>
    </source>
</evidence>
<evidence type="ECO:0000256" key="6">
    <source>
        <dbReference type="ARBA" id="ARBA00023242"/>
    </source>
</evidence>
<evidence type="ECO:0000259" key="11">
    <source>
        <dbReference type="Pfam" id="PF01505"/>
    </source>
</evidence>
<feature type="domain" description="Major vault protein repeat" evidence="11">
    <location>
        <begin position="187"/>
        <end position="227"/>
    </location>
</feature>
<feature type="compositionally biased region" description="Polar residues" evidence="10">
    <location>
        <begin position="880"/>
        <end position="892"/>
    </location>
</feature>
<evidence type="ECO:0000259" key="15">
    <source>
        <dbReference type="Pfam" id="PF17796"/>
    </source>
</evidence>
<dbReference type="GO" id="GO:0005634">
    <property type="term" value="C:nucleus"/>
    <property type="evidence" value="ECO:0007669"/>
    <property type="project" value="UniProtKB-SubCell"/>
</dbReference>
<dbReference type="Gene3D" id="6.10.250.720">
    <property type="match status" value="1"/>
</dbReference>
<dbReference type="Gene3D" id="3.30.479.30">
    <property type="entry name" value="Band 7 domain"/>
    <property type="match status" value="1"/>
</dbReference>
<dbReference type="Gene3D" id="6.20.380.10">
    <property type="match status" value="1"/>
</dbReference>
<evidence type="ECO:0000313" key="16">
    <source>
        <dbReference type="EMBL" id="CAF3983546.1"/>
    </source>
</evidence>
<dbReference type="FunFam" id="2.30.30.570:FF:000001">
    <property type="entry name" value="major vault protein-like"/>
    <property type="match status" value="1"/>
</dbReference>
<feature type="repeat" description="MVP" evidence="8">
    <location>
        <begin position="348"/>
        <end position="401"/>
    </location>
</feature>
<evidence type="ECO:0000259" key="13">
    <source>
        <dbReference type="Pfam" id="PF17794"/>
    </source>
</evidence>
<dbReference type="Pfam" id="PF17795">
    <property type="entry name" value="Vault_3"/>
    <property type="match status" value="1"/>
</dbReference>
<dbReference type="InterPro" id="IPR041134">
    <property type="entry name" value="Vault_2"/>
</dbReference>
<dbReference type="GO" id="GO:0005737">
    <property type="term" value="C:cytoplasm"/>
    <property type="evidence" value="ECO:0007669"/>
    <property type="project" value="UniProtKB-SubCell"/>
</dbReference>
<feature type="repeat" description="MVP" evidence="8">
    <location>
        <begin position="73"/>
        <end position="136"/>
    </location>
</feature>
<feature type="domain" description="Major vault protein repeat" evidence="11">
    <location>
        <begin position="133"/>
        <end position="175"/>
    </location>
</feature>
<protein>
    <recommendedName>
        <fullName evidence="3">Major vault protein</fullName>
    </recommendedName>
</protein>
<organism evidence="16 17">
    <name type="scientific">Rotaria magnacalcarata</name>
    <dbReference type="NCBI Taxonomy" id="392030"/>
    <lineage>
        <taxon>Eukaryota</taxon>
        <taxon>Metazoa</taxon>
        <taxon>Spiralia</taxon>
        <taxon>Gnathifera</taxon>
        <taxon>Rotifera</taxon>
        <taxon>Eurotatoria</taxon>
        <taxon>Bdelloidea</taxon>
        <taxon>Philodinida</taxon>
        <taxon>Philodinidae</taxon>
        <taxon>Rotaria</taxon>
    </lineage>
</organism>
<evidence type="ECO:0000256" key="2">
    <source>
        <dbReference type="ARBA" id="ARBA00004496"/>
    </source>
</evidence>
<evidence type="ECO:0000256" key="9">
    <source>
        <dbReference type="SAM" id="Coils"/>
    </source>
</evidence>
<feature type="region of interest" description="Disordered" evidence="10">
    <location>
        <begin position="876"/>
        <end position="898"/>
    </location>
</feature>
<dbReference type="FunFam" id="3.30.479.30:FF:000010">
    <property type="entry name" value="major vault protein-like"/>
    <property type="match status" value="1"/>
</dbReference>
<dbReference type="InterPro" id="IPR036013">
    <property type="entry name" value="Band_7/SPFH_dom_sf"/>
</dbReference>
<feature type="domain" description="Major vault protein repeat" evidence="11">
    <location>
        <begin position="240"/>
        <end position="280"/>
    </location>
</feature>
<dbReference type="InterPro" id="IPR039059">
    <property type="entry name" value="MVP"/>
</dbReference>
<dbReference type="Gene3D" id="2.30.30.570">
    <property type="match status" value="2"/>
</dbReference>
<feature type="compositionally biased region" description="Low complexity" evidence="10">
    <location>
        <begin position="464"/>
        <end position="482"/>
    </location>
</feature>
<dbReference type="InterPro" id="IPR040989">
    <property type="entry name" value="Vault_3"/>
</dbReference>
<gene>
    <name evidence="16" type="ORF">BYL167_LOCUS12746</name>
</gene>
<dbReference type="Pfam" id="PF17796">
    <property type="entry name" value="Vault_4"/>
    <property type="match status" value="1"/>
</dbReference>
<keyword evidence="6" id="KW-0539">Nucleus</keyword>
<evidence type="ECO:0000256" key="7">
    <source>
        <dbReference type="ARBA" id="ARBA00023274"/>
    </source>
</evidence>
<dbReference type="EMBL" id="CAJOBH010004262">
    <property type="protein sequence ID" value="CAF3983546.1"/>
    <property type="molecule type" value="Genomic_DNA"/>
</dbReference>
<dbReference type="FunFam" id="2.30.30.560:FF:000001">
    <property type="entry name" value="major vault protein-like"/>
    <property type="match status" value="1"/>
</dbReference>
<feature type="domain" description="Major vault protein shoulder" evidence="12">
    <location>
        <begin position="551"/>
        <end position="669"/>
    </location>
</feature>
<keyword evidence="5" id="KW-0677">Repeat</keyword>
<evidence type="ECO:0000256" key="1">
    <source>
        <dbReference type="ARBA" id="ARBA00004123"/>
    </source>
</evidence>
<dbReference type="Pfam" id="PF17794">
    <property type="entry name" value="Vault_2"/>
    <property type="match status" value="2"/>
</dbReference>
<dbReference type="AlphaFoldDB" id="A0A8S2N3M6"/>
<keyword evidence="4 8" id="KW-0963">Cytoplasm</keyword>
<comment type="subcellular location">
    <subcellularLocation>
        <location evidence="2 8">Cytoplasm</location>
    </subcellularLocation>
    <subcellularLocation>
        <location evidence="1">Nucleus</location>
    </subcellularLocation>
</comment>
<dbReference type="PANTHER" id="PTHR14165">
    <property type="entry name" value="MAJOR VAULT PROTEIN"/>
    <property type="match status" value="1"/>
</dbReference>
<reference evidence="16" key="1">
    <citation type="submission" date="2021-02" db="EMBL/GenBank/DDBJ databases">
        <authorList>
            <person name="Nowell W R."/>
        </authorList>
    </citation>
    <scope>NUCLEOTIDE SEQUENCE</scope>
</reference>
<feature type="domain" description="Major vault protein repeat" evidence="13">
    <location>
        <begin position="67"/>
        <end position="127"/>
    </location>
</feature>
<dbReference type="Gene3D" id="2.30.30.620">
    <property type="match status" value="1"/>
</dbReference>
<dbReference type="PROSITE" id="PS51224">
    <property type="entry name" value="MVP"/>
    <property type="match status" value="7"/>
</dbReference>
<dbReference type="InterPro" id="IPR043179">
    <property type="entry name" value="Vault_2_sf"/>
</dbReference>
<evidence type="ECO:0000256" key="4">
    <source>
        <dbReference type="ARBA" id="ARBA00022490"/>
    </source>
</evidence>
<dbReference type="FunFam" id="2.30.30.570:FF:000002">
    <property type="entry name" value="Major vault protein-alpha"/>
    <property type="match status" value="1"/>
</dbReference>
<feature type="domain" description="Major vault protein repeat" evidence="14">
    <location>
        <begin position="490"/>
        <end position="550"/>
    </location>
</feature>
<feature type="region of interest" description="Disordered" evidence="10">
    <location>
        <begin position="1"/>
        <end position="20"/>
    </location>
</feature>
<evidence type="ECO:0000259" key="12">
    <source>
        <dbReference type="Pfam" id="PF11978"/>
    </source>
</evidence>
<dbReference type="FunFam" id="2.30.30.550:FF:000001">
    <property type="entry name" value="major vault protein-like"/>
    <property type="match status" value="3"/>
</dbReference>
<feature type="repeat" description="MVP" evidence="8">
    <location>
        <begin position="137"/>
        <end position="190"/>
    </location>
</feature>
<dbReference type="InterPro" id="IPR043023">
    <property type="entry name" value="MVP_rep_sf"/>
</dbReference>
<dbReference type="InterPro" id="IPR041139">
    <property type="entry name" value="MVP_rep_dom"/>
</dbReference>
<dbReference type="GO" id="GO:1990904">
    <property type="term" value="C:ribonucleoprotein complex"/>
    <property type="evidence" value="ECO:0007669"/>
    <property type="project" value="UniProtKB-UniRule"/>
</dbReference>
<dbReference type="InterPro" id="IPR041136">
    <property type="entry name" value="Vault_4"/>
</dbReference>
<feature type="non-terminal residue" evidence="16">
    <location>
        <position position="1"/>
    </location>
</feature>
<feature type="repeat" description="MVP" evidence="8">
    <location>
        <begin position="402"/>
        <end position="454"/>
    </location>
</feature>
<feature type="domain" description="Major vault protein repeat" evidence="13">
    <location>
        <begin position="295"/>
        <end position="340"/>
    </location>
</feature>
<comment type="caution">
    <text evidence="16">The sequence shown here is derived from an EMBL/GenBank/DDBJ whole genome shotgun (WGS) entry which is preliminary data.</text>
</comment>
<dbReference type="InterPro" id="IPR021870">
    <property type="entry name" value="MVP_shoulder"/>
</dbReference>
<dbReference type="CDD" id="cd08825">
    <property type="entry name" value="MVP_shoulder"/>
    <property type="match status" value="1"/>
</dbReference>
<dbReference type="Proteomes" id="UP000681967">
    <property type="component" value="Unassembled WGS sequence"/>
</dbReference>
<accession>A0A8S2N3M6</accession>
<dbReference type="Gene3D" id="2.30.30.550">
    <property type="entry name" value="Major Vault Protein repeat"/>
    <property type="match status" value="4"/>
</dbReference>
<dbReference type="Gene3D" id="2.30.30.560">
    <property type="match status" value="2"/>
</dbReference>
<feature type="repeat" description="MVP" evidence="8">
    <location>
        <begin position="191"/>
        <end position="243"/>
    </location>
</feature>
<feature type="region of interest" description="Disordered" evidence="10">
    <location>
        <begin position="447"/>
        <end position="482"/>
    </location>
</feature>
<keyword evidence="9" id="KW-0175">Coiled coil</keyword>
<evidence type="ECO:0000256" key="5">
    <source>
        <dbReference type="ARBA" id="ARBA00022737"/>
    </source>
</evidence>
<keyword evidence="7 8" id="KW-0687">Ribonucleoprotein</keyword>
<sequence>LSLTNNMNPSTSTTSSGKGGAGPLYRIPPYYYIHVLDQNTNVTRLEVGPKTFIKQDNETVTIGPEKMITVPPRHYCVVESPVIRNVEGQVQFDANGQAKLVHADLDIRLAQTDQSPFPLYPGEVLRQPVTPLKVVPANSALRLKAVLDFDDDTAKEQRRAGDEWLFEGPGTYIPRKEVSVEEQIRATVISSNQAIRLCAKKEIIDRTGQRRVTGEEWLIKKTGAYLPLAYETVVSVESAHVLTDKKALHLRALKTFTDDFGKNRMNGEEWLVTLKDTETHTLNVYEQLVAVVGVITLNSRQYCVVLDPVEDGKPQLGKKKLIVGEKSFFLQPGETLENGIQDVYILGEDEGVILKCIEAFTDEQAHVERNPGDRWMIRGPNEYIPPTQVEVVTRRKAMPLDENEGIYVRDIKTGRVRAVVGETYMLTQNEELWQKELPKQVEELLSRDPLAERNVPTRNQGADKAQQQATTTTQASAKSSATQRDKSKLVAYRVPHNAAVQIYDYKAKKARIIFGPELVMLGPEEHFTLLSLSGSVPKKANQIQSLCLLLGPDFFTDVIVIETADHARLSLQLSYNWHFDVNDTKDEKEAAKLFSVPDFVGDAAKAIASRIRGAVAGTQFDDFHKNSAHIIRAAVFGLDSNQRVRDEFVFPQNNLVITSIDIQSVEPVDQRTRDALQKSVQLAIEITTNSQEAAAKHEASRREQEAKGLLERQRIKDEAEAEEVRRQLLELQAESAAVEVSGHAKAEAQSRAESALIEGKAAVEQARLKADATRIEAEAELERLKLAREAEIKYLREQNELEITKKAEMSRIETDKFKLQVEAIGASTIQAIATSGPDTQVKLLQALGLQSMLVTDGRSPINLMGFGQGLLGGMTGNMNQKPRTSTATSSNYHVEEHE</sequence>